<dbReference type="EMBL" id="LFRF01000002">
    <property type="protein sequence ID" value="KND94525.1"/>
    <property type="molecule type" value="Genomic_DNA"/>
</dbReference>
<proteinExistence type="predicted"/>
<organism evidence="2 3">
    <name type="scientific">Tolypocladium ophioglossoides (strain CBS 100239)</name>
    <name type="common">Snaketongue truffleclub</name>
    <name type="synonym">Elaphocordyceps ophioglossoides</name>
    <dbReference type="NCBI Taxonomy" id="1163406"/>
    <lineage>
        <taxon>Eukaryota</taxon>
        <taxon>Fungi</taxon>
        <taxon>Dikarya</taxon>
        <taxon>Ascomycota</taxon>
        <taxon>Pezizomycotina</taxon>
        <taxon>Sordariomycetes</taxon>
        <taxon>Hypocreomycetidae</taxon>
        <taxon>Hypocreales</taxon>
        <taxon>Ophiocordycipitaceae</taxon>
        <taxon>Tolypocladium</taxon>
    </lineage>
</organism>
<reference evidence="2 3" key="1">
    <citation type="journal article" date="2015" name="BMC Genomics">
        <title>The genome of the truffle-parasite Tolypocladium ophioglossoides and the evolution of antifungal peptaibiotics.</title>
        <authorList>
            <person name="Quandt C.A."/>
            <person name="Bushley K.E."/>
            <person name="Spatafora J.W."/>
        </authorList>
    </citation>
    <scope>NUCLEOTIDE SEQUENCE [LARGE SCALE GENOMIC DNA]</scope>
    <source>
        <strain evidence="2 3">CBS 100239</strain>
    </source>
</reference>
<feature type="region of interest" description="Disordered" evidence="1">
    <location>
        <begin position="33"/>
        <end position="57"/>
    </location>
</feature>
<evidence type="ECO:0000256" key="1">
    <source>
        <dbReference type="SAM" id="MobiDB-lite"/>
    </source>
</evidence>
<name>A0A0L0NLG2_TOLOC</name>
<evidence type="ECO:0000313" key="2">
    <source>
        <dbReference type="EMBL" id="KND94525.1"/>
    </source>
</evidence>
<keyword evidence="3" id="KW-1185">Reference proteome</keyword>
<evidence type="ECO:0000313" key="3">
    <source>
        <dbReference type="Proteomes" id="UP000036947"/>
    </source>
</evidence>
<accession>A0A0L0NLG2</accession>
<gene>
    <name evidence="2" type="ORF">TOPH_01329</name>
</gene>
<dbReference type="Proteomes" id="UP000036947">
    <property type="component" value="Unassembled WGS sequence"/>
</dbReference>
<sequence length="83" mass="8633">MAGWARGQMRLCPSIAGAPPTEPHASHQLEALAPLLHDPSASPNSSPNSSAPPPSVRHHYSFVRLKAQTSSPQSAVCSLEPGA</sequence>
<dbReference type="AlphaFoldDB" id="A0A0L0NLG2"/>
<comment type="caution">
    <text evidence="2">The sequence shown here is derived from an EMBL/GenBank/DDBJ whole genome shotgun (WGS) entry which is preliminary data.</text>
</comment>
<feature type="compositionally biased region" description="Low complexity" evidence="1">
    <location>
        <begin position="39"/>
        <end position="49"/>
    </location>
</feature>
<protein>
    <submittedName>
        <fullName evidence="2">Uncharacterized protein</fullName>
    </submittedName>
</protein>